<feature type="compositionally biased region" description="Basic and acidic residues" evidence="1">
    <location>
        <begin position="51"/>
        <end position="120"/>
    </location>
</feature>
<feature type="compositionally biased region" description="Basic and acidic residues" evidence="1">
    <location>
        <begin position="530"/>
        <end position="545"/>
    </location>
</feature>
<dbReference type="AlphaFoldDB" id="A0A167NIW8"/>
<accession>A0A167NIW8</accession>
<feature type="compositionally biased region" description="Polar residues" evidence="1">
    <location>
        <begin position="589"/>
        <end position="600"/>
    </location>
</feature>
<evidence type="ECO:0000313" key="3">
    <source>
        <dbReference type="Proteomes" id="UP000076874"/>
    </source>
</evidence>
<feature type="compositionally biased region" description="Acidic residues" evidence="1">
    <location>
        <begin position="23"/>
        <end position="36"/>
    </location>
</feature>
<feature type="region of interest" description="Disordered" evidence="1">
    <location>
        <begin position="1"/>
        <end position="121"/>
    </location>
</feature>
<feature type="compositionally biased region" description="Pro residues" evidence="1">
    <location>
        <begin position="856"/>
        <end position="873"/>
    </location>
</feature>
<evidence type="ECO:0000313" key="2">
    <source>
        <dbReference type="EMBL" id="OAA55597.1"/>
    </source>
</evidence>
<comment type="caution">
    <text evidence="2">The sequence shown here is derived from an EMBL/GenBank/DDBJ whole genome shotgun (WGS) entry which is preliminary data.</text>
</comment>
<keyword evidence="2" id="KW-0378">Hydrolase</keyword>
<dbReference type="GO" id="GO:0005681">
    <property type="term" value="C:spliceosomal complex"/>
    <property type="evidence" value="ECO:0007669"/>
    <property type="project" value="TreeGrafter"/>
</dbReference>
<feature type="compositionally biased region" description="Polar residues" evidence="1">
    <location>
        <begin position="833"/>
        <end position="844"/>
    </location>
</feature>
<feature type="region of interest" description="Disordered" evidence="1">
    <location>
        <begin position="833"/>
        <end position="953"/>
    </location>
</feature>
<feature type="region of interest" description="Disordered" evidence="1">
    <location>
        <begin position="633"/>
        <end position="656"/>
    </location>
</feature>
<name>A0A167NIW8_9HYPO</name>
<feature type="compositionally biased region" description="Polar residues" evidence="1">
    <location>
        <begin position="895"/>
        <end position="912"/>
    </location>
</feature>
<dbReference type="OrthoDB" id="5152817at2759"/>
<dbReference type="Proteomes" id="UP000076874">
    <property type="component" value="Unassembled WGS sequence"/>
</dbReference>
<protein>
    <submittedName>
        <fullName evidence="2">Metalloprotease m41</fullName>
    </submittedName>
</protein>
<proteinExistence type="predicted"/>
<feature type="compositionally biased region" description="Low complexity" evidence="1">
    <location>
        <begin position="396"/>
        <end position="409"/>
    </location>
</feature>
<feature type="compositionally biased region" description="Low complexity" evidence="1">
    <location>
        <begin position="845"/>
        <end position="855"/>
    </location>
</feature>
<reference evidence="2 3" key="1">
    <citation type="journal article" date="2016" name="Genome Biol. Evol.">
        <title>Divergent and convergent evolution of fungal pathogenicity.</title>
        <authorList>
            <person name="Shang Y."/>
            <person name="Xiao G."/>
            <person name="Zheng P."/>
            <person name="Cen K."/>
            <person name="Zhan S."/>
            <person name="Wang C."/>
        </authorList>
    </citation>
    <scope>NUCLEOTIDE SEQUENCE [LARGE SCALE GENOMIC DNA]</scope>
    <source>
        <strain evidence="2 3">RCEF 264</strain>
    </source>
</reference>
<organism evidence="2 3">
    <name type="scientific">Niveomyces insectorum RCEF 264</name>
    <dbReference type="NCBI Taxonomy" id="1081102"/>
    <lineage>
        <taxon>Eukaryota</taxon>
        <taxon>Fungi</taxon>
        <taxon>Dikarya</taxon>
        <taxon>Ascomycota</taxon>
        <taxon>Pezizomycotina</taxon>
        <taxon>Sordariomycetes</taxon>
        <taxon>Hypocreomycetidae</taxon>
        <taxon>Hypocreales</taxon>
        <taxon>Cordycipitaceae</taxon>
        <taxon>Niveomyces</taxon>
    </lineage>
</organism>
<feature type="compositionally biased region" description="Polar residues" evidence="1">
    <location>
        <begin position="1"/>
        <end position="22"/>
    </location>
</feature>
<feature type="region of interest" description="Disordered" evidence="1">
    <location>
        <begin position="524"/>
        <end position="604"/>
    </location>
</feature>
<dbReference type="PANTHER" id="PTHR13361">
    <property type="entry name" value="WW DOMAIN-BINDING PROTEIN 11"/>
    <property type="match status" value="1"/>
</dbReference>
<evidence type="ECO:0000256" key="1">
    <source>
        <dbReference type="SAM" id="MobiDB-lite"/>
    </source>
</evidence>
<sequence length="953" mass="105710">MSADRSSPPSVQTSKMGESSDTSSEEEAVPTPEELERENKRLRKLIKSITRQKEEERRLKEEERRQKEEERRLKEEERRQKEEERRLKEEERRQKEEERRLKEEEQQQKEEERRQKEELQKLQSPTRFLDYLSLVDEHLFTSLAVERDPHKSSTPGTTDVGGRVYPQHFRPWTDFSAAHAAVFAQLAATFGNDATFPSRNAMQALGENISPKVSDEADLRPFLRSAVEKPAELIVTRYLQVTQHDTLKAFKFRSNSYGVNLRGLGLEADGGGGVVTGTPGVGEVGSAPEEVSGAQGALDASTRASTSSKRPKKRQTSPIKEIGSPDRWGFAIHRSEKEVSTHVVVGEYKAAHKLRATKLRAVLSQPPSDDFFVVAARDDAVTTDRRNEDTNEDTVADTATLPTSSTTTPAATARTGRVYVARVLCQAYHYMITSGLEYGYVASGEGLVLLRVREDDANTLYYFWQVFTPASGGGGGDGGDAPPPARQPQDTPAGYLAGLAMMGLRSKKRPEPWIIAREKELRRWPQSPRKALEDLPRLAFRRKDGGGGSDGGPPDHHQGGGSGTGNQTGSRNRSHRKRGRDPDPEETGDTSSAGHSSTRAASGPLPFCTQACLLGIARRLPLDRRCPNVHLHRAARKRQRQAGGQRDDETDQPDDGHALTEQELREHLIEQAKTDGAVNMRSLEQLGLFGRFGVLVRVTVAGFGYTFVGKGIMCVFRGVLDHELAVYEALSAQQGRLIPVCLGKISLPEEFFPGPRCTQLSQLLLLSFAGPDLSHYEALPYRVDVQGEMDRTTRELEALGLYNDDIRICNCAWNKEAQRVMHFDFDQAYLASSRSSTPELSQPSEPTTPNREPSRPSTPEPPNPPEVSHPPELPEAEPAKPVVLCKTPEPPEANTAPQHASQQQGSPPQTRSPLLAKRDWNQFHGGSSPDGNAAHTKQRRRDSFLVDEPLAFP</sequence>
<feature type="region of interest" description="Disordered" evidence="1">
    <location>
        <begin position="473"/>
        <end position="493"/>
    </location>
</feature>
<keyword evidence="2" id="KW-0645">Protease</keyword>
<dbReference type="PANTHER" id="PTHR13361:SF1">
    <property type="entry name" value="WW DOMAIN-BINDING PROTEIN 11"/>
    <property type="match status" value="1"/>
</dbReference>
<dbReference type="GO" id="GO:0008237">
    <property type="term" value="F:metallopeptidase activity"/>
    <property type="evidence" value="ECO:0007669"/>
    <property type="project" value="UniProtKB-KW"/>
</dbReference>
<feature type="region of interest" description="Disordered" evidence="1">
    <location>
        <begin position="282"/>
        <end position="325"/>
    </location>
</feature>
<keyword evidence="3" id="KW-1185">Reference proteome</keyword>
<feature type="region of interest" description="Disordered" evidence="1">
    <location>
        <begin position="383"/>
        <end position="409"/>
    </location>
</feature>
<dbReference type="GO" id="GO:0006508">
    <property type="term" value="P:proteolysis"/>
    <property type="evidence" value="ECO:0007669"/>
    <property type="project" value="UniProtKB-KW"/>
</dbReference>
<gene>
    <name evidence="2" type="ORF">SPI_08281</name>
</gene>
<dbReference type="STRING" id="1081102.A0A167NIW8"/>
<dbReference type="EMBL" id="AZHD01000019">
    <property type="protein sequence ID" value="OAA55597.1"/>
    <property type="molecule type" value="Genomic_DNA"/>
</dbReference>
<keyword evidence="2" id="KW-0482">Metalloprotease</keyword>